<feature type="domain" description="Aldehyde dehydrogenase" evidence="5">
    <location>
        <begin position="25"/>
        <end position="486"/>
    </location>
</feature>
<evidence type="ECO:0000256" key="1">
    <source>
        <dbReference type="ARBA" id="ARBA00009986"/>
    </source>
</evidence>
<dbReference type="Proteomes" id="UP000185479">
    <property type="component" value="Chromosome"/>
</dbReference>
<accession>A0A1L7CPT1</accession>
<keyword evidence="2 4" id="KW-0560">Oxidoreductase</keyword>
<dbReference type="InterPro" id="IPR015590">
    <property type="entry name" value="Aldehyde_DH_dom"/>
</dbReference>
<evidence type="ECO:0000256" key="3">
    <source>
        <dbReference type="PROSITE-ProRule" id="PRU10007"/>
    </source>
</evidence>
<dbReference type="STRING" id="28028.CFLV_12250"/>
<evidence type="ECO:0000313" key="7">
    <source>
        <dbReference type="EMBL" id="GEB97843.1"/>
    </source>
</evidence>
<dbReference type="GO" id="GO:0009450">
    <property type="term" value="P:gamma-aminobutyric acid catabolic process"/>
    <property type="evidence" value="ECO:0007669"/>
    <property type="project" value="TreeGrafter"/>
</dbReference>
<dbReference type="InterPro" id="IPR016162">
    <property type="entry name" value="Ald_DH_N"/>
</dbReference>
<dbReference type="FunFam" id="3.40.605.10:FF:000007">
    <property type="entry name" value="NAD/NADP-dependent betaine aldehyde dehydrogenase"/>
    <property type="match status" value="1"/>
</dbReference>
<comment type="similarity">
    <text evidence="1 4">Belongs to the aldehyde dehydrogenase family.</text>
</comment>
<dbReference type="FunFam" id="3.40.605.10:FF:000026">
    <property type="entry name" value="Aldehyde dehydrogenase, putative"/>
    <property type="match status" value="1"/>
</dbReference>
<dbReference type="AlphaFoldDB" id="A0A1L7CPT1"/>
<dbReference type="PANTHER" id="PTHR43353">
    <property type="entry name" value="SUCCINATE-SEMIALDEHYDE DEHYDROGENASE, MITOCHONDRIAL"/>
    <property type="match status" value="1"/>
</dbReference>
<evidence type="ECO:0000313" key="6">
    <source>
        <dbReference type="EMBL" id="APT87843.1"/>
    </source>
</evidence>
<dbReference type="KEGG" id="cfc:CFLV_12250"/>
<dbReference type="Proteomes" id="UP000315353">
    <property type="component" value="Unassembled WGS sequence"/>
</dbReference>
<dbReference type="CDD" id="cd07103">
    <property type="entry name" value="ALDH_F5_SSADH_GabD"/>
    <property type="match status" value="1"/>
</dbReference>
<dbReference type="RefSeq" id="WP_075730750.1">
    <property type="nucleotide sequence ID" value="NZ_BJNB01000018.1"/>
</dbReference>
<dbReference type="SUPFAM" id="SSF53720">
    <property type="entry name" value="ALDH-like"/>
    <property type="match status" value="1"/>
</dbReference>
<reference evidence="7 9" key="2">
    <citation type="submission" date="2019-06" db="EMBL/GenBank/DDBJ databases">
        <title>Whole genome shotgun sequence of Corynebacterium flavescens NBRC 14136.</title>
        <authorList>
            <person name="Hosoyama A."/>
            <person name="Uohara A."/>
            <person name="Ohji S."/>
            <person name="Ichikawa N."/>
        </authorList>
    </citation>
    <scope>NUCLEOTIDE SEQUENCE [LARGE SCALE GENOMIC DNA]</scope>
    <source>
        <strain evidence="7 9">NBRC 14136</strain>
    </source>
</reference>
<proteinExistence type="inferred from homology"/>
<dbReference type="FunFam" id="3.40.309.10:FF:000009">
    <property type="entry name" value="Aldehyde dehydrogenase A"/>
    <property type="match status" value="1"/>
</dbReference>
<evidence type="ECO:0000313" key="8">
    <source>
        <dbReference type="Proteomes" id="UP000185479"/>
    </source>
</evidence>
<dbReference type="InterPro" id="IPR016160">
    <property type="entry name" value="Ald_DH_CS_CYS"/>
</dbReference>
<organism evidence="6 8">
    <name type="scientific">Corynebacterium flavescens</name>
    <dbReference type="NCBI Taxonomy" id="28028"/>
    <lineage>
        <taxon>Bacteria</taxon>
        <taxon>Bacillati</taxon>
        <taxon>Actinomycetota</taxon>
        <taxon>Actinomycetes</taxon>
        <taxon>Mycobacteriales</taxon>
        <taxon>Corynebacteriaceae</taxon>
        <taxon>Corynebacterium</taxon>
    </lineage>
</organism>
<dbReference type="InterPro" id="IPR029510">
    <property type="entry name" value="Ald_DH_CS_GLU"/>
</dbReference>
<protein>
    <submittedName>
        <fullName evidence="6 7">Succinate-semialdehyde dehydrogenase</fullName>
    </submittedName>
</protein>
<dbReference type="PROSITE" id="PS00687">
    <property type="entry name" value="ALDEHYDE_DEHYDR_GLU"/>
    <property type="match status" value="1"/>
</dbReference>
<dbReference type="InterPro" id="IPR016161">
    <property type="entry name" value="Ald_DH/histidinol_DH"/>
</dbReference>
<dbReference type="OrthoDB" id="6882680at2"/>
<dbReference type="GO" id="GO:0004777">
    <property type="term" value="F:succinate-semialdehyde dehydrogenase (NAD+) activity"/>
    <property type="evidence" value="ECO:0007669"/>
    <property type="project" value="TreeGrafter"/>
</dbReference>
<dbReference type="EMBL" id="CP009246">
    <property type="protein sequence ID" value="APT87843.1"/>
    <property type="molecule type" value="Genomic_DNA"/>
</dbReference>
<dbReference type="Gene3D" id="3.40.309.10">
    <property type="entry name" value="Aldehyde Dehydrogenase, Chain A, domain 2"/>
    <property type="match status" value="1"/>
</dbReference>
<feature type="active site" evidence="3">
    <location>
        <position position="263"/>
    </location>
</feature>
<dbReference type="GeneID" id="82881433"/>
<sequence>MPDYRTYFSSDFPTGLWMGTNAQESSTRSTFEVQDPATGSIIANVADASVEDAQRALDLAVAAQESWRVTSPRDRAAVLHAVSEALAERSEEFARTITLEMGKPLEQAHAEVANACEYFSWFAEEAVRIPGRFAYSPSGESQFKVSRLAVGPVLAITPWNFPLAMSARKIAPALAAGCPVIAKPAPDTPLTLLLLGEVLAKVFPEHGVTDGLVSILPTSDAQALARTLMSDPRLRKITFTGSTPVGRQLVRQAAENLQRTSMELGGNAPFVVAEDADIDLAVASALQAKLRNCGQVCVAANRFLVDSSIAEEFVDKLLVGLRAVRLGNGLDPETTVGPLVSVAQRNRVADLVSEAIADGSILRCGGHCPEGPGAFYPPTVLVDVPATSRIIREEIFGPVFTVTTFDGIEEGVAVANSTEFGLASYGFSNSVSTARYLAEHLEAGMVGINRAAVSETTAPFGGIKQSGFGREGGIEGIEEYLDIRYVLS</sequence>
<dbReference type="EMBL" id="BJNB01000018">
    <property type="protein sequence ID" value="GEB97843.1"/>
    <property type="molecule type" value="Genomic_DNA"/>
</dbReference>
<evidence type="ECO:0000256" key="4">
    <source>
        <dbReference type="RuleBase" id="RU003345"/>
    </source>
</evidence>
<dbReference type="PANTHER" id="PTHR43353:SF5">
    <property type="entry name" value="SUCCINATE-SEMIALDEHYDE DEHYDROGENASE, MITOCHONDRIAL"/>
    <property type="match status" value="1"/>
</dbReference>
<name>A0A1L7CPT1_CORFL</name>
<gene>
    <name evidence="7" type="ORF">CFL01nite_13380</name>
    <name evidence="6" type="ORF">CFLV_12250</name>
</gene>
<evidence type="ECO:0000313" key="9">
    <source>
        <dbReference type="Proteomes" id="UP000315353"/>
    </source>
</evidence>
<reference evidence="6 8" key="1">
    <citation type="submission" date="2014-08" db="EMBL/GenBank/DDBJ databases">
        <title>Complete genome sequence of Corynebacterium flavescens OJ8(T)(=DSM 20296(T)), isolated from cheese.</title>
        <authorList>
            <person name="Ruckert C."/>
            <person name="Albersmeier A."/>
            <person name="Winkler A."/>
            <person name="Kalinowski J."/>
        </authorList>
    </citation>
    <scope>NUCLEOTIDE SEQUENCE [LARGE SCALE GENOMIC DNA]</scope>
    <source>
        <strain evidence="6 8">OJ8</strain>
    </source>
</reference>
<dbReference type="Pfam" id="PF00171">
    <property type="entry name" value="Aldedh"/>
    <property type="match status" value="1"/>
</dbReference>
<dbReference type="Gene3D" id="3.40.605.10">
    <property type="entry name" value="Aldehyde Dehydrogenase, Chain A, domain 1"/>
    <property type="match status" value="1"/>
</dbReference>
<keyword evidence="8" id="KW-1185">Reference proteome</keyword>
<dbReference type="PROSITE" id="PS00070">
    <property type="entry name" value="ALDEHYDE_DEHYDR_CYS"/>
    <property type="match status" value="1"/>
</dbReference>
<evidence type="ECO:0000259" key="5">
    <source>
        <dbReference type="Pfam" id="PF00171"/>
    </source>
</evidence>
<evidence type="ECO:0000256" key="2">
    <source>
        <dbReference type="ARBA" id="ARBA00023002"/>
    </source>
</evidence>
<dbReference type="InterPro" id="IPR016163">
    <property type="entry name" value="Ald_DH_C"/>
</dbReference>
<dbReference type="InterPro" id="IPR050740">
    <property type="entry name" value="Aldehyde_DH_Superfamily"/>
</dbReference>